<accession>A0ABW9ZW88</accession>
<dbReference type="EMBL" id="JAACJS010000015">
    <property type="protein sequence ID" value="NCI50790.1"/>
    <property type="molecule type" value="Genomic_DNA"/>
</dbReference>
<feature type="transmembrane region" description="Helical" evidence="1">
    <location>
        <begin position="172"/>
        <end position="191"/>
    </location>
</feature>
<feature type="domain" description="SGNH" evidence="3">
    <location>
        <begin position="421"/>
        <end position="661"/>
    </location>
</feature>
<evidence type="ECO:0000313" key="4">
    <source>
        <dbReference type="EMBL" id="NCI50790.1"/>
    </source>
</evidence>
<dbReference type="InterPro" id="IPR043968">
    <property type="entry name" value="SGNH"/>
</dbReference>
<feature type="transmembrane region" description="Helical" evidence="1">
    <location>
        <begin position="18"/>
        <end position="34"/>
    </location>
</feature>
<keyword evidence="1" id="KW-1133">Transmembrane helix</keyword>
<feature type="transmembrane region" description="Helical" evidence="1">
    <location>
        <begin position="357"/>
        <end position="378"/>
    </location>
</feature>
<sequence length="668" mass="74885">MSKTTQQTITNYRPEIDGLRAVAVLAVVLFHFHVPILPGGLLGVDVFFVISGYLITQLLLTAIDNKDFSIAGFYERRARRILPALFVVTVFTSVGAFLIFSSYDFHAYNNSLSSLSIFSSNFFFWKSTRGYFGADAQEMPLLHTWSLSVEEQFYLIYPLIVAGARKFLSPRFFKALLVFLFIVSLGAYSWMVQRDGNEAFYNSLYRFWELLAGGMIAAGVVRLKRTNRLPAVVSAVGIGLILFSFMGWGSGPFNFLFSIMAVAGAACILLVTTNHKNPVAFLLGTRPFVFLGKISYSLYLWHWPLIVYAGLLSLRPLTFMGNAIIGVVSLLLAFLSYRYIEQPFRRPHPVLKSRRAVLCAAMLVLLVTGVGGLVLSGYKGFEKRSAADRMLAEVLKEKFWLKMLKQNNVVAKDSAISVAVRIGDTSAVPAVAIWGDSHAQVLAAGFDSVNRSPGNNAGYVCCYPSMAPLLGVKKNGDSSRFVMNNRVFHFISQHEEIKTVVLNARWLTYFLDRSNQRFNTSREALAYEQADSANSKGLQSKKMFRAALRFTIDELTRLKKKVIIVGPVPEIPMPFNNLMIHARFYKRSLNDFAGDTATFENHSHELATFFRSLVSDNVSVFFPAPVFHNGNRFAIEQDGHLLYRDGNHLSQIGAFEVARRLQTLIDRH</sequence>
<dbReference type="RefSeq" id="WP_161819102.1">
    <property type="nucleotide sequence ID" value="NZ_JAACJS010000015.1"/>
</dbReference>
<evidence type="ECO:0000259" key="3">
    <source>
        <dbReference type="Pfam" id="PF19040"/>
    </source>
</evidence>
<dbReference type="InterPro" id="IPR002656">
    <property type="entry name" value="Acyl_transf_3_dom"/>
</dbReference>
<evidence type="ECO:0000313" key="5">
    <source>
        <dbReference type="Proteomes" id="UP000753802"/>
    </source>
</evidence>
<feature type="transmembrane region" description="Helical" evidence="1">
    <location>
        <begin position="279"/>
        <end position="299"/>
    </location>
</feature>
<evidence type="ECO:0000259" key="2">
    <source>
        <dbReference type="Pfam" id="PF01757"/>
    </source>
</evidence>
<keyword evidence="1" id="KW-0472">Membrane</keyword>
<evidence type="ECO:0000256" key="1">
    <source>
        <dbReference type="SAM" id="Phobius"/>
    </source>
</evidence>
<feature type="transmembrane region" description="Helical" evidence="1">
    <location>
        <begin position="255"/>
        <end position="272"/>
    </location>
</feature>
<proteinExistence type="predicted"/>
<dbReference type="Pfam" id="PF01757">
    <property type="entry name" value="Acyl_transf_3"/>
    <property type="match status" value="1"/>
</dbReference>
<dbReference type="PANTHER" id="PTHR23028:SF53">
    <property type="entry name" value="ACYL_TRANSF_3 DOMAIN-CONTAINING PROTEIN"/>
    <property type="match status" value="1"/>
</dbReference>
<protein>
    <submittedName>
        <fullName evidence="4">Acyltransferase</fullName>
    </submittedName>
</protein>
<feature type="transmembrane region" description="Helical" evidence="1">
    <location>
        <begin position="319"/>
        <end position="337"/>
    </location>
</feature>
<keyword evidence="4" id="KW-0808">Transferase</keyword>
<reference evidence="4 5" key="1">
    <citation type="submission" date="2020-01" db="EMBL/GenBank/DDBJ databases">
        <title>Genome analysis.</title>
        <authorList>
            <person name="Wu S."/>
            <person name="Wang G."/>
        </authorList>
    </citation>
    <scope>NUCLEOTIDE SEQUENCE [LARGE SCALE GENOMIC DNA]</scope>
    <source>
        <strain evidence="4 5">SYL130</strain>
    </source>
</reference>
<feature type="domain" description="Acyltransferase 3" evidence="2">
    <location>
        <begin position="14"/>
        <end position="337"/>
    </location>
</feature>
<dbReference type="InterPro" id="IPR050879">
    <property type="entry name" value="Acyltransferase_3"/>
</dbReference>
<organism evidence="4 5">
    <name type="scientific">Sediminibacterium roseum</name>
    <dbReference type="NCBI Taxonomy" id="1978412"/>
    <lineage>
        <taxon>Bacteria</taxon>
        <taxon>Pseudomonadati</taxon>
        <taxon>Bacteroidota</taxon>
        <taxon>Chitinophagia</taxon>
        <taxon>Chitinophagales</taxon>
        <taxon>Chitinophagaceae</taxon>
        <taxon>Sediminibacterium</taxon>
    </lineage>
</organism>
<dbReference type="Proteomes" id="UP000753802">
    <property type="component" value="Unassembled WGS sequence"/>
</dbReference>
<feature type="transmembrane region" description="Helical" evidence="1">
    <location>
        <begin position="81"/>
        <end position="101"/>
    </location>
</feature>
<dbReference type="GO" id="GO:0016746">
    <property type="term" value="F:acyltransferase activity"/>
    <property type="evidence" value="ECO:0007669"/>
    <property type="project" value="UniProtKB-KW"/>
</dbReference>
<feature type="transmembrane region" description="Helical" evidence="1">
    <location>
        <begin position="229"/>
        <end position="249"/>
    </location>
</feature>
<comment type="caution">
    <text evidence="4">The sequence shown here is derived from an EMBL/GenBank/DDBJ whole genome shotgun (WGS) entry which is preliminary data.</text>
</comment>
<keyword evidence="5" id="KW-1185">Reference proteome</keyword>
<dbReference type="PANTHER" id="PTHR23028">
    <property type="entry name" value="ACETYLTRANSFERASE"/>
    <property type="match status" value="1"/>
</dbReference>
<keyword evidence="4" id="KW-0012">Acyltransferase</keyword>
<keyword evidence="1" id="KW-0812">Transmembrane</keyword>
<feature type="transmembrane region" description="Helical" evidence="1">
    <location>
        <begin position="203"/>
        <end position="222"/>
    </location>
</feature>
<gene>
    <name evidence="4" type="ORF">GWC95_12700</name>
</gene>
<dbReference type="Pfam" id="PF19040">
    <property type="entry name" value="SGNH"/>
    <property type="match status" value="1"/>
</dbReference>
<name>A0ABW9ZW88_9BACT</name>